<accession>A0A3A9ALG9</accession>
<reference evidence="2 3" key="1">
    <citation type="submission" date="2018-09" db="EMBL/GenBank/DDBJ databases">
        <title>Murine metabolic-syndrome-specific gut microbial biobank.</title>
        <authorList>
            <person name="Liu C."/>
        </authorList>
    </citation>
    <scope>NUCLEOTIDE SEQUENCE [LARGE SCALE GENOMIC DNA]</scope>
    <source>
        <strain evidence="2 3">0.1xD8-82</strain>
    </source>
</reference>
<evidence type="ECO:0000313" key="3">
    <source>
        <dbReference type="Proteomes" id="UP000280696"/>
    </source>
</evidence>
<organism evidence="2 3">
    <name type="scientific">Parablautia intestinalis</name>
    <dbReference type="NCBI Taxonomy" id="2320100"/>
    <lineage>
        <taxon>Bacteria</taxon>
        <taxon>Bacillati</taxon>
        <taxon>Bacillota</taxon>
        <taxon>Clostridia</taxon>
        <taxon>Lachnospirales</taxon>
        <taxon>Lachnospiraceae</taxon>
        <taxon>Parablautia</taxon>
    </lineage>
</organism>
<name>A0A3A9ALG9_9FIRM</name>
<dbReference type="Proteomes" id="UP000280696">
    <property type="component" value="Unassembled WGS sequence"/>
</dbReference>
<comment type="caution">
    <text evidence="2">The sequence shown here is derived from an EMBL/GenBank/DDBJ whole genome shotgun (WGS) entry which is preliminary data.</text>
</comment>
<gene>
    <name evidence="2" type="ORF">D7V94_19560</name>
</gene>
<protein>
    <submittedName>
        <fullName evidence="2">Uncharacterized protein</fullName>
    </submittedName>
</protein>
<evidence type="ECO:0000313" key="2">
    <source>
        <dbReference type="EMBL" id="RKI88353.1"/>
    </source>
</evidence>
<dbReference type="AlphaFoldDB" id="A0A3A9ALG9"/>
<dbReference type="RefSeq" id="WP_120471992.1">
    <property type="nucleotide sequence ID" value="NZ_RAYQ01000029.1"/>
</dbReference>
<dbReference type="OrthoDB" id="9798682at2"/>
<evidence type="ECO:0000256" key="1">
    <source>
        <dbReference type="SAM" id="MobiDB-lite"/>
    </source>
</evidence>
<keyword evidence="3" id="KW-1185">Reference proteome</keyword>
<proteinExistence type="predicted"/>
<sequence length="131" mass="15845">MECTPNRESLIALIQPDIHITKEFLKRIYAFEISYLGFSEEAIAALEKIGCVRAREHYNAWVKEYESKRDAELKEVAHWYRLECEKQWEKRQKEGEERRKRKETESEMASRKQQWMKLSEVLGYQLTRTEK</sequence>
<feature type="compositionally biased region" description="Basic and acidic residues" evidence="1">
    <location>
        <begin position="90"/>
        <end position="110"/>
    </location>
</feature>
<dbReference type="EMBL" id="RAYQ01000029">
    <property type="protein sequence ID" value="RKI88353.1"/>
    <property type="molecule type" value="Genomic_DNA"/>
</dbReference>
<feature type="region of interest" description="Disordered" evidence="1">
    <location>
        <begin position="90"/>
        <end position="114"/>
    </location>
</feature>